<sequence length="853" mass="93623">MDLAFSLEPAPDPAWLLRLLALGIPLVGNAQSGAGREILGDGYWPLAATAPAHTADVLQRLMDNPGLRYEVQHRGDAQARRWTAEGFYQWLLTWMAVHNVVLPPPYRSAVDIRVEGPFDSSYSLAVVNRELARGFTAVGARVALRANEGPGPIPVSTEFLAADPASAAAHARAEEPASAVLRLLYPPRVSDMAGDVRVLSCYGWEESVLPVEAVAGFNRYLQLITSMSSYVTRVLEDNGVDVPVVTVGLGADHILRTPAEPALLGRALPGSATTLKLLHISSCFPRKGVDVLLDAYARAFTAADDVVLVIKTFPNPHHDIAAELAAWRARHPAAPAVELFNLDLPEAAIRALYVWADVLVAPSRGEGFGLPLAEAMLHECAVVTTGYGGQTDFCTPETSWLIDYRFTRAQTHMQLSGSLWAEPDTDHLARLLADFAAARREGRWQALVRSRLLRADRLIRRDYTWEQVARRTQAAIARVRALPPCKPQPRVGTVTTWNSACGIAGYSQQLIAGPLAATQVFANRHVALINPEGQEIQRVWDQGGQDSLDDLLQALDRQPVDILLIQFNFGFFGLVPFARFLHEVHRRGIRTLVTFHSTADLDRPGDHRSLRQLRLALRQSSRLLVHSSHDLNRLKDFGLADNLMLFPHGVMPPPQALELPDEAQALAGRRIVASYGFLLPPKGILQLIEAFAEVAAEHDDLYLLLVNAQYPVPESAALAEECRQRIAALGLEGRAQLIDRFLDDRESLAWLSLAEVVVFPYQHTQESSSAAVRWGLLAGKPVLCTPLDIFEDVDEAVYRLPGTDAQAIAAGLCEHLAAQRPARQGEWLRSHAWPAVSLRVKGLFTALSREGTQ</sequence>
<dbReference type="PANTHER" id="PTHR46656">
    <property type="entry name" value="PUTATIVE-RELATED"/>
    <property type="match status" value="1"/>
</dbReference>
<gene>
    <name evidence="1" type="ORF">A4V15_07455</name>
</gene>
<dbReference type="OrthoDB" id="9801609at2"/>
<dbReference type="Pfam" id="PF13692">
    <property type="entry name" value="Glyco_trans_1_4"/>
    <property type="match status" value="2"/>
</dbReference>
<evidence type="ECO:0000313" key="1">
    <source>
        <dbReference type="EMBL" id="OAN24995.1"/>
    </source>
</evidence>
<dbReference type="EMBL" id="LWCR01000056">
    <property type="protein sequence ID" value="OAN24995.1"/>
    <property type="molecule type" value="Genomic_DNA"/>
</dbReference>
<reference evidence="1 2" key="1">
    <citation type="submission" date="2016-04" db="EMBL/GenBank/DDBJ databases">
        <title>Draft Genome Sequences of Staphylococcus capitis Strain H36, S. capitis Strain H65, S. cohnii Strain H62, S. hominis Strain H69, Mycobacterium iranicum Strain H39, Plantibacter sp. Strain H53, Pseudomonas oryzihabitans Strain H72, and Microbacterium sp. Strain H83, isolated from residential settings.</title>
        <authorList>
            <person name="Lymperopoulou D."/>
            <person name="Adams R.I."/>
            <person name="Lindow S."/>
            <person name="Coil D.A."/>
            <person name="Jospin G."/>
            <person name="Eisen J.A."/>
        </authorList>
    </citation>
    <scope>NUCLEOTIDE SEQUENCE [LARGE SCALE GENOMIC DNA]</scope>
    <source>
        <strain evidence="1 2">H72</strain>
    </source>
</reference>
<comment type="caution">
    <text evidence="1">The sequence shown here is derived from an EMBL/GenBank/DDBJ whole genome shotgun (WGS) entry which is preliminary data.</text>
</comment>
<name>A0A178L712_9PSED</name>
<dbReference type="AlphaFoldDB" id="A0A178L712"/>
<dbReference type="Proteomes" id="UP000078356">
    <property type="component" value="Unassembled WGS sequence"/>
</dbReference>
<organism evidence="1 2">
    <name type="scientific">Pseudomonas oryzihabitans</name>
    <dbReference type="NCBI Taxonomy" id="47885"/>
    <lineage>
        <taxon>Bacteria</taxon>
        <taxon>Pseudomonadati</taxon>
        <taxon>Pseudomonadota</taxon>
        <taxon>Gammaproteobacteria</taxon>
        <taxon>Pseudomonadales</taxon>
        <taxon>Pseudomonadaceae</taxon>
        <taxon>Pseudomonas</taxon>
    </lineage>
</organism>
<evidence type="ECO:0000313" key="2">
    <source>
        <dbReference type="Proteomes" id="UP000078356"/>
    </source>
</evidence>
<dbReference type="CDD" id="cd03801">
    <property type="entry name" value="GT4_PimA-like"/>
    <property type="match status" value="1"/>
</dbReference>
<dbReference type="SUPFAM" id="SSF53756">
    <property type="entry name" value="UDP-Glycosyltransferase/glycogen phosphorylase"/>
    <property type="match status" value="2"/>
</dbReference>
<dbReference type="PANTHER" id="PTHR46656:SF3">
    <property type="entry name" value="PUTATIVE-RELATED"/>
    <property type="match status" value="1"/>
</dbReference>
<protein>
    <recommendedName>
        <fullName evidence="3">Glycosyltransferase</fullName>
    </recommendedName>
</protein>
<dbReference type="Gene3D" id="3.40.50.2000">
    <property type="entry name" value="Glycogen Phosphorylase B"/>
    <property type="match status" value="3"/>
</dbReference>
<evidence type="ECO:0008006" key="3">
    <source>
        <dbReference type="Google" id="ProtNLM"/>
    </source>
</evidence>
<accession>A0A178L712</accession>
<proteinExistence type="predicted"/>